<dbReference type="Proteomes" id="UP001500074">
    <property type="component" value="Unassembled WGS sequence"/>
</dbReference>
<evidence type="ECO:0000256" key="1">
    <source>
        <dbReference type="SAM" id="MobiDB-lite"/>
    </source>
</evidence>
<evidence type="ECO:0000313" key="3">
    <source>
        <dbReference type="EMBL" id="GAA5171726.1"/>
    </source>
</evidence>
<keyword evidence="4" id="KW-1185">Reference proteome</keyword>
<feature type="compositionally biased region" description="Basic and acidic residues" evidence="1">
    <location>
        <begin position="52"/>
        <end position="82"/>
    </location>
</feature>
<keyword evidence="2" id="KW-0732">Signal</keyword>
<feature type="region of interest" description="Disordered" evidence="1">
    <location>
        <begin position="31"/>
        <end position="104"/>
    </location>
</feature>
<feature type="chain" id="PRO_5046535384" evidence="2">
    <location>
        <begin position="29"/>
        <end position="104"/>
    </location>
</feature>
<accession>A0ABP9R5M5</accession>
<protein>
    <submittedName>
        <fullName evidence="3">Uncharacterized protein</fullName>
    </submittedName>
</protein>
<name>A0ABP9R5M5_9GAMM</name>
<organism evidence="3 4">
    <name type="scientific">Modicisalibacter zincidurans</name>
    <dbReference type="NCBI Taxonomy" id="1178777"/>
    <lineage>
        <taxon>Bacteria</taxon>
        <taxon>Pseudomonadati</taxon>
        <taxon>Pseudomonadota</taxon>
        <taxon>Gammaproteobacteria</taxon>
        <taxon>Oceanospirillales</taxon>
        <taxon>Halomonadaceae</taxon>
        <taxon>Modicisalibacter</taxon>
    </lineage>
</organism>
<dbReference type="EMBL" id="BAABKI010000010">
    <property type="protein sequence ID" value="GAA5171726.1"/>
    <property type="molecule type" value="Genomic_DNA"/>
</dbReference>
<evidence type="ECO:0000313" key="4">
    <source>
        <dbReference type="Proteomes" id="UP001500074"/>
    </source>
</evidence>
<dbReference type="RefSeq" id="WP_031382247.1">
    <property type="nucleotide sequence ID" value="NZ_BAABKI010000010.1"/>
</dbReference>
<gene>
    <name evidence="3" type="ORF">GCM10023342_07030</name>
</gene>
<proteinExistence type="predicted"/>
<reference evidence="4" key="1">
    <citation type="journal article" date="2019" name="Int. J. Syst. Evol. Microbiol.">
        <title>The Global Catalogue of Microorganisms (GCM) 10K type strain sequencing project: providing services to taxonomists for standard genome sequencing and annotation.</title>
        <authorList>
            <consortium name="The Broad Institute Genomics Platform"/>
            <consortium name="The Broad Institute Genome Sequencing Center for Infectious Disease"/>
            <person name="Wu L."/>
            <person name="Ma J."/>
        </authorList>
    </citation>
    <scope>NUCLEOTIDE SEQUENCE [LARGE SCALE GENOMIC DNA]</scope>
    <source>
        <strain evidence="4">JCM 18472</strain>
    </source>
</reference>
<feature type="signal peptide" evidence="2">
    <location>
        <begin position="1"/>
        <end position="28"/>
    </location>
</feature>
<sequence>MSVKTVRRIRPFLVALVVGLGFPALAFAEDPIPQTTDEATQDTDESQQQAARGDEQRKRLEGKVKPQEAQKDQDSSLNHDTDEERLDQESGSDAMMQPDGYNGG</sequence>
<evidence type="ECO:0000256" key="2">
    <source>
        <dbReference type="SAM" id="SignalP"/>
    </source>
</evidence>
<comment type="caution">
    <text evidence="3">The sequence shown here is derived from an EMBL/GenBank/DDBJ whole genome shotgun (WGS) entry which is preliminary data.</text>
</comment>